<dbReference type="Gene3D" id="3.90.550.10">
    <property type="entry name" value="Spore Coat Polysaccharide Biosynthesis Protein SpsA, Chain A"/>
    <property type="match status" value="1"/>
</dbReference>
<dbReference type="Pfam" id="PF00535">
    <property type="entry name" value="Glycos_transf_2"/>
    <property type="match status" value="1"/>
</dbReference>
<evidence type="ECO:0000313" key="3">
    <source>
        <dbReference type="Proteomes" id="UP000614272"/>
    </source>
</evidence>
<proteinExistence type="predicted"/>
<dbReference type="InterPro" id="IPR029044">
    <property type="entry name" value="Nucleotide-diphossugar_trans"/>
</dbReference>
<accession>A0ABQ1RKB3</accession>
<dbReference type="InterPro" id="IPR001173">
    <property type="entry name" value="Glyco_trans_2-like"/>
</dbReference>
<sequence length="317" mass="36906">MPKYGIIAIVLLRVGERKVLMQFFKQRYYSIAEFLMRFAASGLFPARWLYKVPRHTHLRPLAKQELHLELISHCWNYAHLFVYQLESLVQNPPAKLQITFTGFYCREDKDTTALVDEYRNKNVPGIRWNFIALPKEKLLRRAIGRNIAAKASSADWVWFTDCDLAFAPGSLDNLANKLQQQTEILVFPEKICQTALLKKDNPMLQGAVEEVFNHLEQAEFVERSYCKAAGAFQIVRGEIARDYGYCGQVNCYQQAREHWAKCYEDRAYRWLLGTHGKGLELDGMMLIRHAEKGRYRKDSHISGIRKANRQLRDKLNT</sequence>
<reference evidence="3" key="1">
    <citation type="journal article" date="2019" name="Int. J. Syst. Evol. Microbiol.">
        <title>The Global Catalogue of Microorganisms (GCM) 10K type strain sequencing project: providing services to taxonomists for standard genome sequencing and annotation.</title>
        <authorList>
            <consortium name="The Broad Institute Genomics Platform"/>
            <consortium name="The Broad Institute Genome Sequencing Center for Infectious Disease"/>
            <person name="Wu L."/>
            <person name="Ma J."/>
        </authorList>
    </citation>
    <scope>NUCLEOTIDE SEQUENCE [LARGE SCALE GENOMIC DNA]</scope>
    <source>
        <strain evidence="3">CGMCC 1.12923</strain>
    </source>
</reference>
<name>A0ABQ1RKB3_9ALTE</name>
<dbReference type="EMBL" id="BMGJ01000011">
    <property type="protein sequence ID" value="GGD70513.1"/>
    <property type="molecule type" value="Genomic_DNA"/>
</dbReference>
<gene>
    <name evidence="2" type="ORF">GCM10011357_27010</name>
</gene>
<feature type="domain" description="Glycosyltransferase 2-like" evidence="1">
    <location>
        <begin position="110"/>
        <end position="186"/>
    </location>
</feature>
<keyword evidence="3" id="KW-1185">Reference proteome</keyword>
<comment type="caution">
    <text evidence="2">The sequence shown here is derived from an EMBL/GenBank/DDBJ whole genome shotgun (WGS) entry which is preliminary data.</text>
</comment>
<organism evidence="2 3">
    <name type="scientific">Lacimicrobium alkaliphilum</name>
    <dbReference type="NCBI Taxonomy" id="1526571"/>
    <lineage>
        <taxon>Bacteria</taxon>
        <taxon>Pseudomonadati</taxon>
        <taxon>Pseudomonadota</taxon>
        <taxon>Gammaproteobacteria</taxon>
        <taxon>Alteromonadales</taxon>
        <taxon>Alteromonadaceae</taxon>
        <taxon>Lacimicrobium</taxon>
    </lineage>
</organism>
<evidence type="ECO:0000259" key="1">
    <source>
        <dbReference type="Pfam" id="PF00535"/>
    </source>
</evidence>
<evidence type="ECO:0000313" key="2">
    <source>
        <dbReference type="EMBL" id="GGD70513.1"/>
    </source>
</evidence>
<dbReference type="Proteomes" id="UP000614272">
    <property type="component" value="Unassembled WGS sequence"/>
</dbReference>
<protein>
    <recommendedName>
        <fullName evidence="1">Glycosyltransferase 2-like domain-containing protein</fullName>
    </recommendedName>
</protein>
<dbReference type="SUPFAM" id="SSF53448">
    <property type="entry name" value="Nucleotide-diphospho-sugar transferases"/>
    <property type="match status" value="1"/>
</dbReference>
<dbReference type="CDD" id="cd00761">
    <property type="entry name" value="Glyco_tranf_GTA_type"/>
    <property type="match status" value="1"/>
</dbReference>